<evidence type="ECO:0000259" key="10">
    <source>
        <dbReference type="Pfam" id="PF01494"/>
    </source>
</evidence>
<dbReference type="SUPFAM" id="SSF46785">
    <property type="entry name" value="Winged helix' DNA-binding domain"/>
    <property type="match status" value="1"/>
</dbReference>
<gene>
    <name evidence="12" type="ORF">CNMCM5623_002224</name>
</gene>
<evidence type="ECO:0000313" key="13">
    <source>
        <dbReference type="Proteomes" id="UP000654922"/>
    </source>
</evidence>
<keyword evidence="8" id="KW-0503">Monooxygenase</keyword>
<feature type="domain" description="O-methyltransferase C-terminal" evidence="9">
    <location>
        <begin position="239"/>
        <end position="385"/>
    </location>
</feature>
<dbReference type="Pfam" id="PF08100">
    <property type="entry name" value="Dimerisation"/>
    <property type="match status" value="1"/>
</dbReference>
<evidence type="ECO:0000259" key="9">
    <source>
        <dbReference type="Pfam" id="PF00891"/>
    </source>
</evidence>
<keyword evidence="2" id="KW-0489">Methyltransferase</keyword>
<dbReference type="EMBL" id="JACBAE010001238">
    <property type="protein sequence ID" value="KAF7169582.1"/>
    <property type="molecule type" value="Genomic_DNA"/>
</dbReference>
<dbReference type="Pfam" id="PF01494">
    <property type="entry name" value="FAD_binding_3"/>
    <property type="match status" value="1"/>
</dbReference>
<dbReference type="InterPro" id="IPR001077">
    <property type="entry name" value="COMT_C"/>
</dbReference>
<evidence type="ECO:0008006" key="14">
    <source>
        <dbReference type="Google" id="ProtNLM"/>
    </source>
</evidence>
<accession>A0A8H6QCN8</accession>
<dbReference type="InterPro" id="IPR036188">
    <property type="entry name" value="FAD/NAD-bd_sf"/>
</dbReference>
<organism evidence="12 13">
    <name type="scientific">Aspergillus felis</name>
    <dbReference type="NCBI Taxonomy" id="1287682"/>
    <lineage>
        <taxon>Eukaryota</taxon>
        <taxon>Fungi</taxon>
        <taxon>Dikarya</taxon>
        <taxon>Ascomycota</taxon>
        <taxon>Pezizomycotina</taxon>
        <taxon>Eurotiomycetes</taxon>
        <taxon>Eurotiomycetidae</taxon>
        <taxon>Eurotiales</taxon>
        <taxon>Aspergillaceae</taxon>
        <taxon>Aspergillus</taxon>
        <taxon>Aspergillus subgen. Fumigati</taxon>
    </lineage>
</organism>
<dbReference type="AlphaFoldDB" id="A0A8H6QCN8"/>
<dbReference type="Proteomes" id="UP000654922">
    <property type="component" value="Unassembled WGS sequence"/>
</dbReference>
<dbReference type="PANTHER" id="PTHR13789:SF236">
    <property type="entry name" value="MONOOXYGENASE, PUTATIVE (AFU_ORTHOLOGUE AFUA_6G12060)-RELATED"/>
    <property type="match status" value="1"/>
</dbReference>
<dbReference type="SUPFAM" id="SSF53335">
    <property type="entry name" value="S-adenosyl-L-methionine-dependent methyltransferases"/>
    <property type="match status" value="1"/>
</dbReference>
<dbReference type="PROSITE" id="PS51683">
    <property type="entry name" value="SAM_OMT_II"/>
    <property type="match status" value="1"/>
</dbReference>
<dbReference type="PANTHER" id="PTHR13789">
    <property type="entry name" value="MONOOXYGENASE"/>
    <property type="match status" value="1"/>
</dbReference>
<dbReference type="GO" id="GO:0046983">
    <property type="term" value="F:protein dimerization activity"/>
    <property type="evidence" value="ECO:0007669"/>
    <property type="project" value="InterPro"/>
</dbReference>
<dbReference type="InterPro" id="IPR002938">
    <property type="entry name" value="FAD-bd"/>
</dbReference>
<comment type="similarity">
    <text evidence="1">Belongs to the paxM FAD-dependent monooxygenase family.</text>
</comment>
<dbReference type="GO" id="GO:0044550">
    <property type="term" value="P:secondary metabolite biosynthetic process"/>
    <property type="evidence" value="ECO:0007669"/>
    <property type="project" value="UniProtKB-ARBA"/>
</dbReference>
<keyword evidence="5" id="KW-0949">S-adenosyl-L-methionine</keyword>
<dbReference type="GO" id="GO:0008171">
    <property type="term" value="F:O-methyltransferase activity"/>
    <property type="evidence" value="ECO:0007669"/>
    <property type="project" value="InterPro"/>
</dbReference>
<protein>
    <recommendedName>
        <fullName evidence="14">O-methyltransferase</fullName>
    </recommendedName>
</protein>
<keyword evidence="6" id="KW-0274">FAD</keyword>
<keyword evidence="3" id="KW-0285">Flavoprotein</keyword>
<dbReference type="GO" id="GO:0004497">
    <property type="term" value="F:monooxygenase activity"/>
    <property type="evidence" value="ECO:0007669"/>
    <property type="project" value="UniProtKB-KW"/>
</dbReference>
<dbReference type="Gene3D" id="1.10.10.10">
    <property type="entry name" value="Winged helix-like DNA-binding domain superfamily/Winged helix DNA-binding domain"/>
    <property type="match status" value="1"/>
</dbReference>
<keyword evidence="4" id="KW-0808">Transferase</keyword>
<evidence type="ECO:0000256" key="3">
    <source>
        <dbReference type="ARBA" id="ARBA00022630"/>
    </source>
</evidence>
<evidence type="ECO:0000256" key="2">
    <source>
        <dbReference type="ARBA" id="ARBA00022603"/>
    </source>
</evidence>
<dbReference type="Gene3D" id="3.50.50.60">
    <property type="entry name" value="FAD/NAD(P)-binding domain"/>
    <property type="match status" value="1"/>
</dbReference>
<evidence type="ECO:0000259" key="11">
    <source>
        <dbReference type="Pfam" id="PF08100"/>
    </source>
</evidence>
<dbReference type="Pfam" id="PF00891">
    <property type="entry name" value="Methyltransf_2"/>
    <property type="match status" value="1"/>
</dbReference>
<keyword evidence="7" id="KW-0560">Oxidoreductase</keyword>
<sequence length="850" mass="93914">MTVSEPEEQQREAVQKALDELVTAANSYLKPSKSADAKEDRLALAEKATRLAQTLRGPVPMALSHFESVVQIAALRTLMEAGVFEAIPSEGASISADEISARTGVDKNILVRLMRAVTALGPFRETGKEQYSHTPFSEAYLTPDISGCFPVMSDFIFGPVLQICQFLRQNNWKGTITTRNNPFTLAHNCPGETMFEYLYKRPDRVAPVTRATDADPEQMAMDLYPWDVELGPLAVDDRVTIVDVGGSHGNALRGIKKAVPCLKGRFVLQDLDPVIQEHHEALRADGIEPMSLDFFKQVQPIKGAPVYYFRRVFHDWPDEPESKLILQNTAASMDRERSRILIHEIIVPEMGATMSHAWQDLTLMAIGGMERREKDFARLLDSAGLQLVKVWRKQGDMMGIVEARLNGIKVIIVGLGIAGLVAAIECYRKGHEIVGLERSPEIRVLGDSIALGSNATKVLQKWDNGEVLRQLVRQADDVAAMEILDPAGKVYAMDAMTGYGLGEGMIIHRGSLVTGLYEYAMTLGIDLRFGVAVTEYWEEGDSAGVTLDGEQRIAADCVIGADGVHSKAREFVLGYQMTPHVSGLAAFRACFDAGLLADDPEAAWILEQAGEHDRMLRYITTGGLGLTLATGKRGRNIIWQVWHRNHEQADESWANTTGAAAEDALALLQDWPVYSKIAPVLRHTPKDKLADYKIITRDPLPTWISGGGRLMLIGDAAHPASPIAGQGGGQAVEDAATLAIGLELAGRNQVKLALQAVQAIRYPRNCLIQESGNAIYSQMRDPDWEAVEKDPSLMKFPRPQWIFGYDVQQDVYEEFRVAMSAIQGKRRYQPRNIPSDAKYRILHDYKEGSN</sequence>
<dbReference type="InterPro" id="IPR036390">
    <property type="entry name" value="WH_DNA-bd_sf"/>
</dbReference>
<dbReference type="SUPFAM" id="SSF51905">
    <property type="entry name" value="FAD/NAD(P)-binding domain"/>
    <property type="match status" value="1"/>
</dbReference>
<evidence type="ECO:0000256" key="7">
    <source>
        <dbReference type="ARBA" id="ARBA00023002"/>
    </source>
</evidence>
<name>A0A8H6QCN8_9EURO</name>
<dbReference type="PRINTS" id="PR00420">
    <property type="entry name" value="RNGMNOXGNASE"/>
</dbReference>
<dbReference type="InterPro" id="IPR016461">
    <property type="entry name" value="COMT-like"/>
</dbReference>
<dbReference type="InterPro" id="IPR050493">
    <property type="entry name" value="FAD-dep_Monooxygenase_BioMet"/>
</dbReference>
<evidence type="ECO:0000256" key="4">
    <source>
        <dbReference type="ARBA" id="ARBA00022679"/>
    </source>
</evidence>
<evidence type="ECO:0000256" key="8">
    <source>
        <dbReference type="ARBA" id="ARBA00023033"/>
    </source>
</evidence>
<evidence type="ECO:0000256" key="5">
    <source>
        <dbReference type="ARBA" id="ARBA00022691"/>
    </source>
</evidence>
<dbReference type="InterPro" id="IPR036388">
    <property type="entry name" value="WH-like_DNA-bd_sf"/>
</dbReference>
<dbReference type="Gene3D" id="3.40.50.150">
    <property type="entry name" value="Vaccinia Virus protein VP39"/>
    <property type="match status" value="1"/>
</dbReference>
<dbReference type="GO" id="GO:0032259">
    <property type="term" value="P:methylation"/>
    <property type="evidence" value="ECO:0007669"/>
    <property type="project" value="UniProtKB-KW"/>
</dbReference>
<dbReference type="GO" id="GO:0071949">
    <property type="term" value="F:FAD binding"/>
    <property type="evidence" value="ECO:0007669"/>
    <property type="project" value="InterPro"/>
</dbReference>
<evidence type="ECO:0000256" key="6">
    <source>
        <dbReference type="ARBA" id="ARBA00022827"/>
    </source>
</evidence>
<feature type="domain" description="O-methyltransferase dimerisation" evidence="11">
    <location>
        <begin position="64"/>
        <end position="142"/>
    </location>
</feature>
<evidence type="ECO:0000256" key="1">
    <source>
        <dbReference type="ARBA" id="ARBA00007992"/>
    </source>
</evidence>
<dbReference type="OrthoDB" id="16820at2759"/>
<dbReference type="InterPro" id="IPR012967">
    <property type="entry name" value="COMT_dimerisation"/>
</dbReference>
<feature type="domain" description="FAD-binding" evidence="10">
    <location>
        <begin position="409"/>
        <end position="744"/>
    </location>
</feature>
<evidence type="ECO:0000313" key="12">
    <source>
        <dbReference type="EMBL" id="KAF7169582.1"/>
    </source>
</evidence>
<comment type="caution">
    <text evidence="12">The sequence shown here is derived from an EMBL/GenBank/DDBJ whole genome shotgun (WGS) entry which is preliminary data.</text>
</comment>
<proteinExistence type="inferred from homology"/>
<dbReference type="InterPro" id="IPR029063">
    <property type="entry name" value="SAM-dependent_MTases_sf"/>
</dbReference>
<reference evidence="12" key="1">
    <citation type="submission" date="2020-06" db="EMBL/GenBank/DDBJ databases">
        <title>Draft genome sequences of strains closely related to Aspergillus parafelis and Aspergillus hiratsukae.</title>
        <authorList>
            <person name="Dos Santos R.A.C."/>
            <person name="Rivero-Menendez O."/>
            <person name="Steenwyk J.L."/>
            <person name="Mead M.E."/>
            <person name="Goldman G.H."/>
            <person name="Alastruey-Izquierdo A."/>
            <person name="Rokas A."/>
        </authorList>
    </citation>
    <scope>NUCLEOTIDE SEQUENCE</scope>
    <source>
        <strain evidence="12">CNM-CM5623</strain>
    </source>
</reference>